<reference evidence="3 4" key="1">
    <citation type="submission" date="2020-04" db="EMBL/GenBank/DDBJ databases">
        <authorList>
            <person name="Hitch T.C.A."/>
            <person name="Wylensek D."/>
            <person name="Clavel T."/>
        </authorList>
    </citation>
    <scope>NUCLEOTIDE SEQUENCE [LARGE SCALE GENOMIC DNA]</scope>
    <source>
        <strain evidence="3 4">PG-130-P53-12</strain>
    </source>
</reference>
<feature type="region of interest" description="Disordered" evidence="1">
    <location>
        <begin position="1"/>
        <end position="112"/>
    </location>
</feature>
<evidence type="ECO:0000256" key="1">
    <source>
        <dbReference type="SAM" id="MobiDB-lite"/>
    </source>
</evidence>
<feature type="compositionally biased region" description="Low complexity" evidence="1">
    <location>
        <begin position="70"/>
        <end position="84"/>
    </location>
</feature>
<accession>A0A848B2W4</accession>
<dbReference type="Gene3D" id="3.30.750.140">
    <property type="match status" value="1"/>
</dbReference>
<protein>
    <submittedName>
        <fullName evidence="3">Flagellar hook-length control protein FliK</fullName>
    </submittedName>
</protein>
<feature type="domain" description="Flagellar hook-length control protein-like C-terminal" evidence="2">
    <location>
        <begin position="411"/>
        <end position="483"/>
    </location>
</feature>
<keyword evidence="4" id="KW-1185">Reference proteome</keyword>
<feature type="compositionally biased region" description="Basic and acidic residues" evidence="1">
    <location>
        <begin position="89"/>
        <end position="108"/>
    </location>
</feature>
<dbReference type="PANTHER" id="PTHR37533:SF2">
    <property type="entry name" value="FLAGELLAR HOOK-LENGTH CONTROL PROTEIN"/>
    <property type="match status" value="1"/>
</dbReference>
<dbReference type="Pfam" id="PF02120">
    <property type="entry name" value="Flg_hook"/>
    <property type="match status" value="1"/>
</dbReference>
<feature type="compositionally biased region" description="Low complexity" evidence="1">
    <location>
        <begin position="9"/>
        <end position="26"/>
    </location>
</feature>
<dbReference type="EMBL" id="JABAFA010000002">
    <property type="protein sequence ID" value="NMD98243.1"/>
    <property type="molecule type" value="Genomic_DNA"/>
</dbReference>
<dbReference type="PANTHER" id="PTHR37533">
    <property type="entry name" value="FLAGELLAR HOOK-LENGTH CONTROL PROTEIN"/>
    <property type="match status" value="1"/>
</dbReference>
<evidence type="ECO:0000313" key="3">
    <source>
        <dbReference type="EMBL" id="NMD98243.1"/>
    </source>
</evidence>
<gene>
    <name evidence="3" type="ORF">HF878_01910</name>
</gene>
<keyword evidence="3" id="KW-0969">Cilium</keyword>
<dbReference type="RefSeq" id="WP_170077027.1">
    <property type="nucleotide sequence ID" value="NZ_JABAFA010000002.1"/>
</dbReference>
<evidence type="ECO:0000313" key="4">
    <source>
        <dbReference type="Proteomes" id="UP000543804"/>
    </source>
</evidence>
<sequence>MNTTQIMSATPQAGTTKAAAAGSTAKFPRVQGKDAAGDKGGDSFGSALEKTQSQDAVPAKAETAGSTSPQEQAAAQETAVAEATGVKVKAKEPDKPSGKAAEADDKTMAESAEGSVLAAFLAAEAIAPEQAAAPEETAAQLLTAGEPSVTDSLQTLLPQDTAEGTAQKKLLAMLAGQSFLAAEKAQQSAAVSVAGQDAQQPARKAASLAASAQEASLPAGGQRQNDIAANLLSQLPATDRVVQGSQPALSDAVQSASSTQAVVQTVQVGQAVAAQTAGTAAQTPERTVQVSDFANLFGTQIQVDGAQPVQPAAAAMQPDDGGSLLQQGQQQSLAQSFGQGTGLPQLPEEAAIDKPPTQQTTDAPTMGATGVMSFSQTLAQAEPAAAAAPQAMPQTDYEVPKQIVDQARLIQRGQDTEMVIHLKPEHLGDLTLRVSVGTDGAVNASFHSNNAEVRTIIENTLVQLRQELNNQGLKVDNVGVYAGLADGGLPQDQGQQQAFQQGSQRQHTTRESAAAFEDGQELAAALAAQEGSIATDGVDYRI</sequence>
<dbReference type="CDD" id="cd17470">
    <property type="entry name" value="T3SS_Flik_C"/>
    <property type="match status" value="1"/>
</dbReference>
<keyword evidence="3" id="KW-0282">Flagellum</keyword>
<name>A0A848B2W4_9FIRM</name>
<dbReference type="Proteomes" id="UP000543804">
    <property type="component" value="Unassembled WGS sequence"/>
</dbReference>
<dbReference type="InterPro" id="IPR021136">
    <property type="entry name" value="Flagellar_hook_control-like_C"/>
</dbReference>
<keyword evidence="3" id="KW-0966">Cell projection</keyword>
<feature type="compositionally biased region" description="Basic and acidic residues" evidence="1">
    <location>
        <begin position="31"/>
        <end position="41"/>
    </location>
</feature>
<organism evidence="3 4">
    <name type="scientific">Selenomonas bovis</name>
    <dbReference type="NCBI Taxonomy" id="416586"/>
    <lineage>
        <taxon>Bacteria</taxon>
        <taxon>Bacillati</taxon>
        <taxon>Bacillota</taxon>
        <taxon>Negativicutes</taxon>
        <taxon>Selenomonadales</taxon>
        <taxon>Selenomonadaceae</taxon>
        <taxon>Selenomonas</taxon>
    </lineage>
</organism>
<dbReference type="AlphaFoldDB" id="A0A848B2W4"/>
<dbReference type="InterPro" id="IPR038610">
    <property type="entry name" value="FliK-like_C_sf"/>
</dbReference>
<comment type="caution">
    <text evidence="3">The sequence shown here is derived from an EMBL/GenBank/DDBJ whole genome shotgun (WGS) entry which is preliminary data.</text>
</comment>
<feature type="region of interest" description="Disordered" evidence="1">
    <location>
        <begin position="309"/>
        <end position="368"/>
    </location>
</feature>
<feature type="compositionally biased region" description="Low complexity" evidence="1">
    <location>
        <begin position="309"/>
        <end position="338"/>
    </location>
</feature>
<dbReference type="InterPro" id="IPR052563">
    <property type="entry name" value="FliK"/>
</dbReference>
<proteinExistence type="predicted"/>
<evidence type="ECO:0000259" key="2">
    <source>
        <dbReference type="Pfam" id="PF02120"/>
    </source>
</evidence>